<accession>A0A2Z5JPJ1</accession>
<feature type="chain" id="PRO_5016373011" description="Secreted protein" evidence="1">
    <location>
        <begin position="25"/>
        <end position="126"/>
    </location>
</feature>
<organism evidence="2 3">
    <name type="scientific">Streptomyces atratus</name>
    <dbReference type="NCBI Taxonomy" id="1893"/>
    <lineage>
        <taxon>Bacteria</taxon>
        <taxon>Bacillati</taxon>
        <taxon>Actinomycetota</taxon>
        <taxon>Actinomycetes</taxon>
        <taxon>Kitasatosporales</taxon>
        <taxon>Streptomycetaceae</taxon>
        <taxon>Streptomyces</taxon>
    </lineage>
</organism>
<keyword evidence="1" id="KW-0732">Signal</keyword>
<dbReference type="AlphaFoldDB" id="A0A2Z5JPJ1"/>
<evidence type="ECO:0000256" key="1">
    <source>
        <dbReference type="SAM" id="SignalP"/>
    </source>
</evidence>
<reference evidence="2 3" key="1">
    <citation type="journal article" date="2018" name="Front. Microbiol.">
        <title>Genome Sequencing of Streptomyces atratus SCSIOZH16 and Activation Production of Nocardamine via Metabolic Engineering.</title>
        <authorList>
            <person name="Li Y."/>
            <person name="Zhang C."/>
            <person name="Liu C."/>
            <person name="Ju J."/>
            <person name="Ma J."/>
        </authorList>
    </citation>
    <scope>NUCLEOTIDE SEQUENCE [LARGE SCALE GENOMIC DNA]</scope>
    <source>
        <strain evidence="2 3">SCSIO_ZH16</strain>
    </source>
</reference>
<sequence length="126" mass="13099">MRRIVAALLPAIALTAALAPTAHAAPSPVTSPYTQASAMVNENGDLLEAKNIVSVTKVSTGQFCVKVTDDINVAKSTVLTTPYWAGTVATRKGPYAMCSNDPQSIGVFVLGTNGLYTNQGFTLAVL</sequence>
<dbReference type="EMBL" id="CP027306">
    <property type="protein sequence ID" value="AXE82174.1"/>
    <property type="molecule type" value="Genomic_DNA"/>
</dbReference>
<evidence type="ECO:0008006" key="4">
    <source>
        <dbReference type="Google" id="ProtNLM"/>
    </source>
</evidence>
<dbReference type="KEGG" id="sata:C5746_40840"/>
<dbReference type="Proteomes" id="UP000252698">
    <property type="component" value="Chromosome"/>
</dbReference>
<protein>
    <recommendedName>
        <fullName evidence="4">Secreted protein</fullName>
    </recommendedName>
</protein>
<proteinExistence type="predicted"/>
<evidence type="ECO:0000313" key="2">
    <source>
        <dbReference type="EMBL" id="AXE82174.1"/>
    </source>
</evidence>
<evidence type="ECO:0000313" key="3">
    <source>
        <dbReference type="Proteomes" id="UP000252698"/>
    </source>
</evidence>
<gene>
    <name evidence="2" type="ORF">C5746_40840</name>
</gene>
<feature type="signal peptide" evidence="1">
    <location>
        <begin position="1"/>
        <end position="24"/>
    </location>
</feature>
<name>A0A2Z5JPJ1_STRAR</name>